<comment type="similarity">
    <text evidence="1">Belongs to the TACO1 family.</text>
</comment>
<dbReference type="Gene3D" id="3.30.70.980">
    <property type="match status" value="2"/>
</dbReference>
<dbReference type="Gene3D" id="1.10.10.200">
    <property type="match status" value="1"/>
</dbReference>
<dbReference type="InterPro" id="IPR002876">
    <property type="entry name" value="Transcrip_reg_TACO1-like"/>
</dbReference>
<evidence type="ECO:0000256" key="1">
    <source>
        <dbReference type="ARBA" id="ARBA00008724"/>
    </source>
</evidence>
<keyword evidence="2" id="KW-0963">Cytoplasm</keyword>
<organism evidence="6">
    <name type="scientific">marine metagenome</name>
    <dbReference type="NCBI Taxonomy" id="408172"/>
    <lineage>
        <taxon>unclassified sequences</taxon>
        <taxon>metagenomes</taxon>
        <taxon>ecological metagenomes</taxon>
    </lineage>
</organism>
<dbReference type="GO" id="GO:0005829">
    <property type="term" value="C:cytosol"/>
    <property type="evidence" value="ECO:0007669"/>
    <property type="project" value="TreeGrafter"/>
</dbReference>
<proteinExistence type="inferred from homology"/>
<dbReference type="NCBIfam" id="NF001030">
    <property type="entry name" value="PRK00110.1"/>
    <property type="match status" value="1"/>
</dbReference>
<dbReference type="Pfam" id="PF20772">
    <property type="entry name" value="TACO1_YebC_N"/>
    <property type="match status" value="1"/>
</dbReference>
<dbReference type="InterPro" id="IPR049083">
    <property type="entry name" value="TACO1_YebC_N"/>
</dbReference>
<evidence type="ECO:0000256" key="3">
    <source>
        <dbReference type="ARBA" id="ARBA00023125"/>
    </source>
</evidence>
<feature type="non-terminal residue" evidence="6">
    <location>
        <position position="1"/>
    </location>
</feature>
<dbReference type="NCBIfam" id="NF009044">
    <property type="entry name" value="PRK12378.1"/>
    <property type="match status" value="1"/>
</dbReference>
<evidence type="ECO:0000259" key="4">
    <source>
        <dbReference type="Pfam" id="PF01709"/>
    </source>
</evidence>
<feature type="domain" description="TACO1/YebC-like N-terminal" evidence="5">
    <location>
        <begin position="1"/>
        <end position="52"/>
    </location>
</feature>
<evidence type="ECO:0000313" key="6">
    <source>
        <dbReference type="EMBL" id="SVE64737.1"/>
    </source>
</evidence>
<feature type="domain" description="TACO1/YebC-like second and third" evidence="4">
    <location>
        <begin position="58"/>
        <end position="213"/>
    </location>
</feature>
<dbReference type="InterPro" id="IPR029072">
    <property type="entry name" value="YebC-like"/>
</dbReference>
<sequence length="226" mass="24456">FTKLIKEITVAARMGGGEPDGNPRLRTAVAAAKQSGVPKDNIERGIKKGTGELEGESYDEVVYEGYGPAGVAMLIEGTTDNRNRTVADVRHLLSRYNGSLGQSNSVAWMFSTQGHIEFSATEYTEDQVTDASIEAGAEDIVKQEDVWLVVTGAEDFHGVREKLEAQGLTILSASLTRVPQNTVQLSGKDAETMLKLMDALDDHDDVQKVHANFEIASEEMERIGGG</sequence>
<dbReference type="HAMAP" id="MF_00693">
    <property type="entry name" value="Transcrip_reg_TACO1"/>
    <property type="match status" value="1"/>
</dbReference>
<evidence type="ECO:0008006" key="7">
    <source>
        <dbReference type="Google" id="ProtNLM"/>
    </source>
</evidence>
<dbReference type="AlphaFoldDB" id="A0A383F6J5"/>
<dbReference type="InterPro" id="IPR017856">
    <property type="entry name" value="Integrase-like_N"/>
</dbReference>
<dbReference type="PANTHER" id="PTHR12532:SF6">
    <property type="entry name" value="TRANSCRIPTIONAL REGULATORY PROTEIN YEBC-RELATED"/>
    <property type="match status" value="1"/>
</dbReference>
<keyword evidence="3" id="KW-0238">DNA-binding</keyword>
<gene>
    <name evidence="6" type="ORF">METZ01_LOCUS517591</name>
</gene>
<dbReference type="PANTHER" id="PTHR12532">
    <property type="entry name" value="TRANSLATIONAL ACTIVATOR OF CYTOCHROME C OXIDASE 1"/>
    <property type="match status" value="1"/>
</dbReference>
<evidence type="ECO:0000256" key="2">
    <source>
        <dbReference type="ARBA" id="ARBA00022490"/>
    </source>
</evidence>
<dbReference type="InterPro" id="IPR048300">
    <property type="entry name" value="TACO1_YebC-like_2nd/3rd_dom"/>
</dbReference>
<dbReference type="GO" id="GO:0003677">
    <property type="term" value="F:DNA binding"/>
    <property type="evidence" value="ECO:0007669"/>
    <property type="project" value="UniProtKB-KW"/>
</dbReference>
<dbReference type="SUPFAM" id="SSF75625">
    <property type="entry name" value="YebC-like"/>
    <property type="match status" value="1"/>
</dbReference>
<dbReference type="NCBIfam" id="TIGR01033">
    <property type="entry name" value="YebC/PmpR family DNA-binding transcriptional regulator"/>
    <property type="match status" value="1"/>
</dbReference>
<evidence type="ECO:0000259" key="5">
    <source>
        <dbReference type="Pfam" id="PF20772"/>
    </source>
</evidence>
<protein>
    <recommendedName>
        <fullName evidence="7">YebC/PmpR family DNA-binding transcriptional regulator</fullName>
    </recommendedName>
</protein>
<dbReference type="Pfam" id="PF01709">
    <property type="entry name" value="Transcrip_reg"/>
    <property type="match status" value="1"/>
</dbReference>
<name>A0A383F6J5_9ZZZZ</name>
<reference evidence="6" key="1">
    <citation type="submission" date="2018-05" db="EMBL/GenBank/DDBJ databases">
        <authorList>
            <person name="Lanie J.A."/>
            <person name="Ng W.-L."/>
            <person name="Kazmierczak K.M."/>
            <person name="Andrzejewski T.M."/>
            <person name="Davidsen T.M."/>
            <person name="Wayne K.J."/>
            <person name="Tettelin H."/>
            <person name="Glass J.I."/>
            <person name="Rusch D."/>
            <person name="Podicherti R."/>
            <person name="Tsui H.-C.T."/>
            <person name="Winkler M.E."/>
        </authorList>
    </citation>
    <scope>NUCLEOTIDE SEQUENCE</scope>
</reference>
<dbReference type="InterPro" id="IPR026564">
    <property type="entry name" value="Transcrip_reg_TACO1-like_dom3"/>
</dbReference>
<accession>A0A383F6J5</accession>
<dbReference type="EMBL" id="UINC01231971">
    <property type="protein sequence ID" value="SVE64737.1"/>
    <property type="molecule type" value="Genomic_DNA"/>
</dbReference>